<dbReference type="GO" id="GO:0003796">
    <property type="term" value="F:lysozyme activity"/>
    <property type="evidence" value="ECO:0007669"/>
    <property type="project" value="UniProtKB-EC"/>
</dbReference>
<keyword evidence="5" id="KW-0378">Hydrolase</keyword>
<keyword evidence="4" id="KW-1015">Disulfide bond</keyword>
<evidence type="ECO:0000256" key="2">
    <source>
        <dbReference type="ARBA" id="ARBA00012732"/>
    </source>
</evidence>
<name>A0A9N9ST48_DIABA</name>
<accession>A0A9N9ST48</accession>
<keyword evidence="7" id="KW-0732">Signal</keyword>
<dbReference type="PANTHER" id="PTHR11407:SF63">
    <property type="entry name" value="LYSOZYME C"/>
    <property type="match status" value="1"/>
</dbReference>
<evidence type="ECO:0000313" key="8">
    <source>
        <dbReference type="EMBL" id="CAG9827430.1"/>
    </source>
</evidence>
<dbReference type="EC" id="3.2.1.17" evidence="2"/>
<evidence type="ECO:0000313" key="9">
    <source>
        <dbReference type="Proteomes" id="UP001153709"/>
    </source>
</evidence>
<dbReference type="SUPFAM" id="SSF53955">
    <property type="entry name" value="Lysozyme-like"/>
    <property type="match status" value="1"/>
</dbReference>
<comment type="similarity">
    <text evidence="6">Belongs to the glycosyl hydrolase 22 family.</text>
</comment>
<dbReference type="Proteomes" id="UP001153709">
    <property type="component" value="Chromosome 1"/>
</dbReference>
<dbReference type="Pfam" id="PF00062">
    <property type="entry name" value="Lys"/>
    <property type="match status" value="1"/>
</dbReference>
<evidence type="ECO:0000256" key="5">
    <source>
        <dbReference type="ARBA" id="ARBA00023295"/>
    </source>
</evidence>
<keyword evidence="9" id="KW-1185">Reference proteome</keyword>
<dbReference type="EMBL" id="OU898276">
    <property type="protein sequence ID" value="CAG9827430.1"/>
    <property type="molecule type" value="Genomic_DNA"/>
</dbReference>
<feature type="chain" id="PRO_5040214600" description="lysozyme" evidence="7">
    <location>
        <begin position="20"/>
        <end position="146"/>
    </location>
</feature>
<keyword evidence="3" id="KW-0081">Bacteriolytic enzyme</keyword>
<reference evidence="8" key="1">
    <citation type="submission" date="2022-01" db="EMBL/GenBank/DDBJ databases">
        <authorList>
            <person name="King R."/>
        </authorList>
    </citation>
    <scope>NUCLEOTIDE SEQUENCE</scope>
</reference>
<dbReference type="PANTHER" id="PTHR11407">
    <property type="entry name" value="LYSOZYME C"/>
    <property type="match status" value="1"/>
</dbReference>
<keyword evidence="5" id="KW-0326">Glycosidase</keyword>
<feature type="signal peptide" evidence="7">
    <location>
        <begin position="1"/>
        <end position="19"/>
    </location>
</feature>
<comment type="catalytic activity">
    <reaction evidence="1">
        <text>Hydrolysis of (1-&gt;4)-beta-linkages between N-acetylmuramic acid and N-acetyl-D-glucosamine residues in a peptidoglycan and between N-acetyl-D-glucosamine residues in chitodextrins.</text>
        <dbReference type="EC" id="3.2.1.17"/>
    </reaction>
</comment>
<evidence type="ECO:0000256" key="7">
    <source>
        <dbReference type="SAM" id="SignalP"/>
    </source>
</evidence>
<dbReference type="AlphaFoldDB" id="A0A9N9ST48"/>
<keyword evidence="3" id="KW-0929">Antimicrobial</keyword>
<evidence type="ECO:0000256" key="3">
    <source>
        <dbReference type="ARBA" id="ARBA00022638"/>
    </source>
</evidence>
<dbReference type="Gene3D" id="1.10.530.10">
    <property type="match status" value="1"/>
</dbReference>
<evidence type="ECO:0000256" key="4">
    <source>
        <dbReference type="ARBA" id="ARBA00023157"/>
    </source>
</evidence>
<proteinExistence type="inferred from homology"/>
<dbReference type="GO" id="GO:0031640">
    <property type="term" value="P:killing of cells of another organism"/>
    <property type="evidence" value="ECO:0007669"/>
    <property type="project" value="UniProtKB-KW"/>
</dbReference>
<dbReference type="PRINTS" id="PR00135">
    <property type="entry name" value="LYZLACT"/>
</dbReference>
<dbReference type="OrthoDB" id="17373at2759"/>
<dbReference type="SMART" id="SM00263">
    <property type="entry name" value="LYZ1"/>
    <property type="match status" value="1"/>
</dbReference>
<sequence>MKSSVIFFCYVMFFCVSRAKVFDRCEIVNKMFSHGVPYSKIPTFVCLINWESGFDSGKLDYKTGKHGLFQINEKVWCSPYSTPGRECNATCSDFRDDHITDDINCALKIFSDTLDLSGIGYDAWSSYWDHCAADDNMDYVKGCKTN</sequence>
<gene>
    <name evidence="8" type="ORF">DIABBA_LOCUS1424</name>
</gene>
<organism evidence="8 9">
    <name type="scientific">Diabrotica balteata</name>
    <name type="common">Banded cucumber beetle</name>
    <dbReference type="NCBI Taxonomy" id="107213"/>
    <lineage>
        <taxon>Eukaryota</taxon>
        <taxon>Metazoa</taxon>
        <taxon>Ecdysozoa</taxon>
        <taxon>Arthropoda</taxon>
        <taxon>Hexapoda</taxon>
        <taxon>Insecta</taxon>
        <taxon>Pterygota</taxon>
        <taxon>Neoptera</taxon>
        <taxon>Endopterygota</taxon>
        <taxon>Coleoptera</taxon>
        <taxon>Polyphaga</taxon>
        <taxon>Cucujiformia</taxon>
        <taxon>Chrysomeloidea</taxon>
        <taxon>Chrysomelidae</taxon>
        <taxon>Galerucinae</taxon>
        <taxon>Diabroticina</taxon>
        <taxon>Diabroticites</taxon>
        <taxon>Diabrotica</taxon>
    </lineage>
</organism>
<dbReference type="InterPro" id="IPR023346">
    <property type="entry name" value="Lysozyme-like_dom_sf"/>
</dbReference>
<dbReference type="PROSITE" id="PS51348">
    <property type="entry name" value="GLYCOSYL_HYDROL_F22_2"/>
    <property type="match status" value="1"/>
</dbReference>
<dbReference type="InterPro" id="IPR001916">
    <property type="entry name" value="Glyco_hydro_22"/>
</dbReference>
<protein>
    <recommendedName>
        <fullName evidence="2">lysozyme</fullName>
        <ecNumber evidence="2">3.2.1.17</ecNumber>
    </recommendedName>
</protein>
<evidence type="ECO:0000256" key="6">
    <source>
        <dbReference type="RuleBase" id="RU004440"/>
    </source>
</evidence>
<evidence type="ECO:0000256" key="1">
    <source>
        <dbReference type="ARBA" id="ARBA00000632"/>
    </source>
</evidence>
<dbReference type="GO" id="GO:0042742">
    <property type="term" value="P:defense response to bacterium"/>
    <property type="evidence" value="ECO:0007669"/>
    <property type="project" value="UniProtKB-KW"/>
</dbReference>